<feature type="compositionally biased region" description="Polar residues" evidence="10">
    <location>
        <begin position="200"/>
        <end position="213"/>
    </location>
</feature>
<evidence type="ECO:0000256" key="7">
    <source>
        <dbReference type="ARBA" id="ARBA00044356"/>
    </source>
</evidence>
<evidence type="ECO:0000256" key="5">
    <source>
        <dbReference type="ARBA" id="ARBA00022917"/>
    </source>
</evidence>
<sequence length="549" mass="60467">MAKKKKKAAQGKGQPLSTDSTEAEKSKTVVKVEPDSNSVQSESRIESPLEKEPIMSDKKVEKTKEEILAEREAKKAAKAAKKSGVKPSDSQAKRPATPPKNEDKSKAQILAQREAQKAAKVNKQIPAKADSPQDSKISANSGTLELAVAQETKPVDGGKTKAELKAERRAKQEAQRAAKLAGAKPEGADSSKKGVASRGNKPQIQSQPSITKSKVQRVPDDMQADRQSVEKKVQKKLQSAQIPARVKAQRKVVLFSHLHQYERELSMTREIPVVGGVIHSAILELGLRYSEGIITGSNARCVALMNAMSKVIRDYSTPPHKDLPRDLDSRIKPYITFLRQCRPLSLSMGNAIRFLKTKINALDPSLPEDEAKEQLLDSIDNYVHENIVLAAKQISITAREKIRNGDVIMIYGCSSLLRTVLIDAVQESKLKIRVIVVDGRPKYEGREMVRHLVNAGINCTYVQITSVPYMMPEVGRIEPCDPDDLVDTGRPSFTPLEDWRDLNSLTLLNLTYDVTPPTLVDAIISEVSVIPTTSVPVILRLKNIDHVAT</sequence>
<evidence type="ECO:0000256" key="8">
    <source>
        <dbReference type="ARBA" id="ARBA00046432"/>
    </source>
</evidence>
<feature type="region of interest" description="Disordered" evidence="10">
    <location>
        <begin position="1"/>
        <end position="241"/>
    </location>
</feature>
<dbReference type="AlphaFoldDB" id="A0A553P349"/>
<gene>
    <name evidence="11" type="ORF">TCAL_06093</name>
</gene>
<feature type="compositionally biased region" description="Basic and acidic residues" evidence="10">
    <location>
        <begin position="22"/>
        <end position="34"/>
    </location>
</feature>
<dbReference type="InterPro" id="IPR027363">
    <property type="entry name" value="M1Pi_N"/>
</dbReference>
<organism evidence="11 12">
    <name type="scientific">Tigriopus californicus</name>
    <name type="common">Marine copepod</name>
    <dbReference type="NCBI Taxonomy" id="6832"/>
    <lineage>
        <taxon>Eukaryota</taxon>
        <taxon>Metazoa</taxon>
        <taxon>Ecdysozoa</taxon>
        <taxon>Arthropoda</taxon>
        <taxon>Crustacea</taxon>
        <taxon>Multicrustacea</taxon>
        <taxon>Hexanauplia</taxon>
        <taxon>Copepoda</taxon>
        <taxon>Harpacticoida</taxon>
        <taxon>Harpacticidae</taxon>
        <taxon>Tigriopus</taxon>
    </lineage>
</organism>
<feature type="compositionally biased region" description="Basic and acidic residues" evidence="10">
    <location>
        <begin position="153"/>
        <end position="176"/>
    </location>
</feature>
<evidence type="ECO:0000313" key="11">
    <source>
        <dbReference type="EMBL" id="TRY72062.1"/>
    </source>
</evidence>
<dbReference type="EMBL" id="VCGU01000008">
    <property type="protein sequence ID" value="TRY72062.1"/>
    <property type="molecule type" value="Genomic_DNA"/>
</dbReference>
<keyword evidence="5" id="KW-0648">Protein biosynthesis</keyword>
<dbReference type="InterPro" id="IPR000649">
    <property type="entry name" value="IF-2B-related"/>
</dbReference>
<keyword evidence="4" id="KW-0396">Initiation factor</keyword>
<dbReference type="SUPFAM" id="SSF100950">
    <property type="entry name" value="NagB/RpiA/CoA transferase-like"/>
    <property type="match status" value="1"/>
</dbReference>
<evidence type="ECO:0000256" key="3">
    <source>
        <dbReference type="ARBA" id="ARBA00022490"/>
    </source>
</evidence>
<dbReference type="STRING" id="6832.A0A553P349"/>
<dbReference type="Gene3D" id="1.20.120.420">
    <property type="entry name" value="translation initiation factor eif-2b, domain 1"/>
    <property type="match status" value="1"/>
</dbReference>
<reference evidence="11 12" key="1">
    <citation type="journal article" date="2018" name="Nat. Ecol. Evol.">
        <title>Genomic signatures of mitonuclear coevolution across populations of Tigriopus californicus.</title>
        <authorList>
            <person name="Barreto F.S."/>
            <person name="Watson E.T."/>
            <person name="Lima T.G."/>
            <person name="Willett C.S."/>
            <person name="Edmands S."/>
            <person name="Li W."/>
            <person name="Burton R.S."/>
        </authorList>
    </citation>
    <scope>NUCLEOTIDE SEQUENCE [LARGE SCALE GENOMIC DNA]</scope>
    <source>
        <strain evidence="11 12">San Diego</strain>
    </source>
</reference>
<dbReference type="Pfam" id="PF01008">
    <property type="entry name" value="IF-2B"/>
    <property type="match status" value="1"/>
</dbReference>
<evidence type="ECO:0000313" key="12">
    <source>
        <dbReference type="Proteomes" id="UP000318571"/>
    </source>
</evidence>
<dbReference type="InterPro" id="IPR037171">
    <property type="entry name" value="NagB/RpiA_transferase-like"/>
</dbReference>
<evidence type="ECO:0000256" key="10">
    <source>
        <dbReference type="SAM" id="MobiDB-lite"/>
    </source>
</evidence>
<dbReference type="GO" id="GO:0005829">
    <property type="term" value="C:cytosol"/>
    <property type="evidence" value="ECO:0007669"/>
    <property type="project" value="UniProtKB-SubCell"/>
</dbReference>
<evidence type="ECO:0000256" key="1">
    <source>
        <dbReference type="ARBA" id="ARBA00004514"/>
    </source>
</evidence>
<dbReference type="Gene3D" id="3.40.50.10470">
    <property type="entry name" value="Translation initiation factor eif-2b, domain 2"/>
    <property type="match status" value="2"/>
</dbReference>
<comment type="subunit">
    <text evidence="8">Component of the translation initiation factor 2B (eIF2B) complex which is a heterodecamer of two sets of five different subunits: alpha, beta, gamma, delta and epsilon. Subunits alpha, beta and delta comprise a regulatory subcomplex and subunits epsilon and gamma comprise a catalytic subcomplex. Within the complex, the hexameric regulatory complex resides at the center, with the two heterodimeric catalytic subcomplexes bound on opposite sides.</text>
</comment>
<feature type="compositionally biased region" description="Basic and acidic residues" evidence="10">
    <location>
        <begin position="217"/>
        <end position="232"/>
    </location>
</feature>
<feature type="compositionally biased region" description="Polar residues" evidence="10">
    <location>
        <begin position="132"/>
        <end position="143"/>
    </location>
</feature>
<dbReference type="InterPro" id="IPR042529">
    <property type="entry name" value="IF_2B-like_C"/>
</dbReference>
<evidence type="ECO:0000256" key="2">
    <source>
        <dbReference type="ARBA" id="ARBA00007251"/>
    </source>
</evidence>
<dbReference type="PANTHER" id="PTHR10233">
    <property type="entry name" value="TRANSLATION INITIATION FACTOR EIF-2B"/>
    <property type="match status" value="1"/>
</dbReference>
<evidence type="ECO:0000256" key="6">
    <source>
        <dbReference type="ARBA" id="ARBA00044147"/>
    </source>
</evidence>
<evidence type="ECO:0000256" key="4">
    <source>
        <dbReference type="ARBA" id="ARBA00022540"/>
    </source>
</evidence>
<name>A0A553P349_TIGCA</name>
<accession>A0A553P349</accession>
<proteinExistence type="inferred from homology"/>
<keyword evidence="12" id="KW-1185">Reference proteome</keyword>
<comment type="caution">
    <text evidence="11">The sequence shown here is derived from an EMBL/GenBank/DDBJ whole genome shotgun (WGS) entry which is preliminary data.</text>
</comment>
<feature type="compositionally biased region" description="Basic and acidic residues" evidence="10">
    <location>
        <begin position="43"/>
        <end position="75"/>
    </location>
</feature>
<dbReference type="Proteomes" id="UP000318571">
    <property type="component" value="Chromosome 7"/>
</dbReference>
<keyword evidence="3" id="KW-0963">Cytoplasm</keyword>
<comment type="similarity">
    <text evidence="2 9">Belongs to the eIF-2B alpha/beta/delta subunits family.</text>
</comment>
<evidence type="ECO:0000256" key="9">
    <source>
        <dbReference type="RuleBase" id="RU003814"/>
    </source>
</evidence>
<comment type="subcellular location">
    <subcellularLocation>
        <location evidence="1">Cytoplasm</location>
        <location evidence="1">Cytosol</location>
    </subcellularLocation>
</comment>
<dbReference type="OMA" id="MRDYVIC"/>
<dbReference type="PANTHER" id="PTHR10233:SF14">
    <property type="entry name" value="TRANSLATION INITIATION FACTOR EIF-2B SUBUNIT DELTA"/>
    <property type="match status" value="1"/>
</dbReference>
<protein>
    <recommendedName>
        <fullName evidence="6">Translation initiation factor eIF2B subunit delta</fullName>
    </recommendedName>
    <alternativeName>
        <fullName evidence="7">eIF2B GDP-GTP exchange factor subunit delta</fullName>
    </alternativeName>
</protein>
<dbReference type="GO" id="GO:0003743">
    <property type="term" value="F:translation initiation factor activity"/>
    <property type="evidence" value="ECO:0007669"/>
    <property type="project" value="UniProtKB-KW"/>
</dbReference>